<dbReference type="RefSeq" id="WP_185434214.1">
    <property type="nucleotide sequence ID" value="NZ_JAARSH010000002.1"/>
</dbReference>
<evidence type="ECO:0000313" key="2">
    <source>
        <dbReference type="Proteomes" id="UP000574104"/>
    </source>
</evidence>
<evidence type="ECO:0000313" key="1">
    <source>
        <dbReference type="EMBL" id="MBC1615318.1"/>
    </source>
</evidence>
<dbReference type="Pfam" id="PF05119">
    <property type="entry name" value="Terminase_4"/>
    <property type="match status" value="1"/>
</dbReference>
<reference evidence="1 2" key="1">
    <citation type="submission" date="2020-03" db="EMBL/GenBank/DDBJ databases">
        <title>Soil Listeria distribution.</title>
        <authorList>
            <person name="Liao J."/>
            <person name="Wiedmann M."/>
        </authorList>
    </citation>
    <scope>NUCLEOTIDE SEQUENCE [LARGE SCALE GENOMIC DNA]</scope>
    <source>
        <strain evidence="1 2">FSL L7-1299</strain>
    </source>
</reference>
<proteinExistence type="predicted"/>
<accession>A0A842AGW6</accession>
<protein>
    <submittedName>
        <fullName evidence="1">Phage terminase small subunit P27 family</fullName>
    </submittedName>
</protein>
<dbReference type="EMBL" id="JAARSH010000002">
    <property type="protein sequence ID" value="MBC1615318.1"/>
    <property type="molecule type" value="Genomic_DNA"/>
</dbReference>
<sequence>MPTPAKSIRLQIVDGNKNHRTKDEIEKRMKNEDRLKMSADNIEPPPWLDKTAKAEFNRIKALLLEIELINDADVLHLALYCDSYSQYLSYKRQVKKKGMWVSGKPNPFILRMKDAAIQMRSFGADLGLSPAARAKLAINLNGDDADEDDDF</sequence>
<comment type="caution">
    <text evidence="1">The sequence shown here is derived from an EMBL/GenBank/DDBJ whole genome shotgun (WGS) entry which is preliminary data.</text>
</comment>
<name>A0A842AGW6_9LIST</name>
<dbReference type="AlphaFoldDB" id="A0A842AGW6"/>
<dbReference type="Proteomes" id="UP000574104">
    <property type="component" value="Unassembled WGS sequence"/>
</dbReference>
<dbReference type="InterPro" id="IPR006448">
    <property type="entry name" value="Phage_term_ssu_P27"/>
</dbReference>
<gene>
    <name evidence="1" type="ORF">HB904_03915</name>
</gene>
<dbReference type="NCBIfam" id="TIGR01558">
    <property type="entry name" value="sm_term_P27"/>
    <property type="match status" value="1"/>
</dbReference>
<organism evidence="1 2">
    <name type="scientific">Listeria booriae</name>
    <dbReference type="NCBI Taxonomy" id="1552123"/>
    <lineage>
        <taxon>Bacteria</taxon>
        <taxon>Bacillati</taxon>
        <taxon>Bacillota</taxon>
        <taxon>Bacilli</taxon>
        <taxon>Bacillales</taxon>
        <taxon>Listeriaceae</taxon>
        <taxon>Listeria</taxon>
    </lineage>
</organism>